<dbReference type="GO" id="GO:0030687">
    <property type="term" value="C:preribosome, large subunit precursor"/>
    <property type="evidence" value="ECO:0007669"/>
    <property type="project" value="TreeGrafter"/>
</dbReference>
<dbReference type="GO" id="GO:0005694">
    <property type="term" value="C:chromosome"/>
    <property type="evidence" value="ECO:0007669"/>
    <property type="project" value="Ensembl"/>
</dbReference>
<dbReference type="GO" id="GO:0042273">
    <property type="term" value="P:ribosomal large subunit biogenesis"/>
    <property type="evidence" value="ECO:0007669"/>
    <property type="project" value="TreeGrafter"/>
</dbReference>
<evidence type="ECO:0000256" key="4">
    <source>
        <dbReference type="ARBA" id="ARBA00022517"/>
    </source>
</evidence>
<proteinExistence type="inferred from homology"/>
<dbReference type="OMA" id="MAKSDNH"/>
<name>A0A2K5MV85_CERAT</name>
<evidence type="ECO:0000313" key="8">
    <source>
        <dbReference type="Ensembl" id="ENSCATP00000028990.1"/>
    </source>
</evidence>
<evidence type="ECO:0000256" key="2">
    <source>
        <dbReference type="ARBA" id="ARBA00004604"/>
    </source>
</evidence>
<evidence type="ECO:0000256" key="7">
    <source>
        <dbReference type="SAM" id="MobiDB-lite"/>
    </source>
</evidence>
<keyword evidence="6" id="KW-0539">Nucleus</keyword>
<reference evidence="8" key="1">
    <citation type="submission" date="2025-08" db="UniProtKB">
        <authorList>
            <consortium name="Ensembl"/>
        </authorList>
    </citation>
    <scope>IDENTIFICATION</scope>
</reference>
<feature type="compositionally biased region" description="Polar residues" evidence="7">
    <location>
        <begin position="99"/>
        <end position="109"/>
    </location>
</feature>
<dbReference type="GeneTree" id="ENSGT00390000014984"/>
<evidence type="ECO:0000256" key="5">
    <source>
        <dbReference type="ARBA" id="ARBA00023054"/>
    </source>
</evidence>
<evidence type="ECO:0000256" key="6">
    <source>
        <dbReference type="ARBA" id="ARBA00023242"/>
    </source>
</evidence>
<dbReference type="STRING" id="9531.ENSCATP00000028990"/>
<dbReference type="InterPro" id="IPR008610">
    <property type="entry name" value="Ebp2"/>
</dbReference>
<dbReference type="Ensembl" id="ENSCATT00000053245.1">
    <property type="protein sequence ID" value="ENSCATP00000028990.1"/>
    <property type="gene ID" value="ENSCATG00000037761.1"/>
</dbReference>
<dbReference type="GO" id="GO:0006364">
    <property type="term" value="P:rRNA processing"/>
    <property type="evidence" value="ECO:0007669"/>
    <property type="project" value="TreeGrafter"/>
</dbReference>
<evidence type="ECO:0000256" key="3">
    <source>
        <dbReference type="ARBA" id="ARBA00007336"/>
    </source>
</evidence>
<dbReference type="GO" id="GO:0034399">
    <property type="term" value="C:nuclear periphery"/>
    <property type="evidence" value="ECO:0007669"/>
    <property type="project" value="TreeGrafter"/>
</dbReference>
<comment type="similarity">
    <text evidence="3">Belongs to the EBP2 family.</text>
</comment>
<dbReference type="GO" id="GO:0005730">
    <property type="term" value="C:nucleolus"/>
    <property type="evidence" value="ECO:0007669"/>
    <property type="project" value="UniProtKB-SubCell"/>
</dbReference>
<accession>A0A2K5MV85</accession>
<organism evidence="8 9">
    <name type="scientific">Cercocebus atys</name>
    <name type="common">Sooty mangabey</name>
    <name type="synonym">Cercocebus torquatus atys</name>
    <dbReference type="NCBI Taxonomy" id="9531"/>
    <lineage>
        <taxon>Eukaryota</taxon>
        <taxon>Metazoa</taxon>
        <taxon>Chordata</taxon>
        <taxon>Craniata</taxon>
        <taxon>Vertebrata</taxon>
        <taxon>Euteleostomi</taxon>
        <taxon>Mammalia</taxon>
        <taxon>Eutheria</taxon>
        <taxon>Euarchontoglires</taxon>
        <taxon>Primates</taxon>
        <taxon>Haplorrhini</taxon>
        <taxon>Catarrhini</taxon>
        <taxon>Cercopithecidae</taxon>
        <taxon>Cercopithecinae</taxon>
        <taxon>Cercocebus</taxon>
    </lineage>
</organism>
<feature type="compositionally biased region" description="Low complexity" evidence="7">
    <location>
        <begin position="341"/>
        <end position="352"/>
    </location>
</feature>
<keyword evidence="4" id="KW-0690">Ribosome biogenesis</keyword>
<feature type="region of interest" description="Disordered" evidence="7">
    <location>
        <begin position="329"/>
        <end position="422"/>
    </location>
</feature>
<dbReference type="PANTHER" id="PTHR13028:SF0">
    <property type="entry name" value="RRNA-PROCESSING PROTEIN EBP2-RELATED"/>
    <property type="match status" value="1"/>
</dbReference>
<gene>
    <name evidence="8" type="primary">EBNA1BP2</name>
</gene>
<evidence type="ECO:0000256" key="1">
    <source>
        <dbReference type="ARBA" id="ARBA00003387"/>
    </source>
</evidence>
<protein>
    <submittedName>
        <fullName evidence="8">EBNA1 binding protein 2</fullName>
    </submittedName>
</protein>
<dbReference type="AlphaFoldDB" id="A0A2K5MV85"/>
<sequence>MPSPPLAPPLSPSPGVLLGATPCPRLLFLPFPLYPHCYQLLLATPRYPLPPFTSLWVSRPRMYPQALPVRILSNPGTFKRRSGSYSNDKPEVWFAAGSGSPNQKLSSSCVGRPCGEMDTPPLSDSESESDESLVTDRELQDAFSRGLLKPGLNVVLEGPKKAVNDVNGLKQCLAEFKRDLEWVERLDVTLGPVPEIGGSEAPTPQIKDQKAVDPEDDFQREMSFYRQAQAAVLAVLPRLHQLKVPTKRPTDYFAEMAKSDLQMQKIRQKLQTKQAAMERSEKAKQLRALRKYGKKVQTEVLQKRQQEKAHMMNAIKKYQKGFSDKLDFLEGDQKPLAQRTKAGAKGQQMKKGPSAKRRYKNQKFGFGGKKKGSKWNTRESYDDVSSFRAKTAHGRGLKRPGKKGSNKRPGKRTREKMKNRTH</sequence>
<dbReference type="Bgee" id="ENSCATG00000037761">
    <property type="expression patterns" value="Expressed in lung and 12 other cell types or tissues"/>
</dbReference>
<feature type="region of interest" description="Disordered" evidence="7">
    <location>
        <begin position="96"/>
        <end position="136"/>
    </location>
</feature>
<feature type="compositionally biased region" description="Basic residues" evidence="7">
    <location>
        <begin position="390"/>
        <end position="422"/>
    </location>
</feature>
<dbReference type="Proteomes" id="UP000233060">
    <property type="component" value="Unassembled WGS sequence"/>
</dbReference>
<keyword evidence="9" id="KW-1185">Reference proteome</keyword>
<dbReference type="PANTHER" id="PTHR13028">
    <property type="entry name" value="RRNA PROCESSING PROTEIN EBNA1-BINDING PROTEIN-RELATED"/>
    <property type="match status" value="1"/>
</dbReference>
<dbReference type="Pfam" id="PF05890">
    <property type="entry name" value="Ebp2"/>
    <property type="match status" value="1"/>
</dbReference>
<comment type="function">
    <text evidence="1">Required for the processing of the 27S pre-rRNA.</text>
</comment>
<reference evidence="8" key="2">
    <citation type="submission" date="2025-09" db="UniProtKB">
        <authorList>
            <consortium name="Ensembl"/>
        </authorList>
    </citation>
    <scope>IDENTIFICATION</scope>
</reference>
<evidence type="ECO:0000313" key="9">
    <source>
        <dbReference type="Proteomes" id="UP000233060"/>
    </source>
</evidence>
<comment type="subcellular location">
    <subcellularLocation>
        <location evidence="2">Nucleus</location>
        <location evidence="2">Nucleolus</location>
    </subcellularLocation>
</comment>
<keyword evidence="5" id="KW-0175">Coiled coil</keyword>